<comment type="pathway">
    <text evidence="4">Purine metabolism; purine nucleoside salvage.</text>
</comment>
<feature type="binding site" evidence="4">
    <location>
        <position position="196"/>
    </location>
    <ligand>
        <name>substrate</name>
    </ligand>
</feature>
<feature type="site" description="Important for substrate specificity" evidence="4">
    <location>
        <position position="233"/>
    </location>
</feature>
<dbReference type="EC" id="2.4.2.1" evidence="4"/>
<accession>A0A1H9XI89</accession>
<keyword evidence="1 4" id="KW-0328">Glycosyltransferase</keyword>
<dbReference type="GO" id="GO:0005829">
    <property type="term" value="C:cytosol"/>
    <property type="evidence" value="ECO:0007669"/>
    <property type="project" value="TreeGrafter"/>
</dbReference>
<dbReference type="UniPathway" id="UPA00606"/>
<sequence>MTETSPAAPPADAPRADLGVIGGSGFYEFLTHAERVPVTTPFGDPSDDLVIGELEGRRVAFLARHGHDHRFQPHKVNYRANLWALRSVGVRQVLAPCAVGSLREELGPGTIVVPDQVVDRTWGRAHTLYEEEGPVVHVGFADPYCPHGRKVVVDAARAAGKQVEDGGTLVVINGPRFSSKAESRWHQQAGWTVVGMTAMPEAALARELAMCFTTIALVTDHDAGVHGGEAVTHEEVLRVFAKNVEGLKQLLRSTLAAMPETEPDATASCPCRRALDGITLPAPLPG</sequence>
<dbReference type="InterPro" id="IPR000845">
    <property type="entry name" value="Nucleoside_phosphorylase_d"/>
</dbReference>
<dbReference type="OrthoDB" id="1523230at2"/>
<dbReference type="InterPro" id="IPR010044">
    <property type="entry name" value="MTAP"/>
</dbReference>
<dbReference type="EMBL" id="FOHB01000008">
    <property type="protein sequence ID" value="SES45900.1"/>
    <property type="molecule type" value="Genomic_DNA"/>
</dbReference>
<feature type="binding site" evidence="4">
    <location>
        <begin position="220"/>
        <end position="222"/>
    </location>
    <ligand>
        <name>substrate</name>
    </ligand>
</feature>
<evidence type="ECO:0000256" key="1">
    <source>
        <dbReference type="ARBA" id="ARBA00022676"/>
    </source>
</evidence>
<feature type="binding site" evidence="4">
    <location>
        <position position="197"/>
    </location>
    <ligand>
        <name>phosphate</name>
        <dbReference type="ChEBI" id="CHEBI:43474"/>
    </ligand>
</feature>
<keyword evidence="3 4" id="KW-0660">Purine salvage</keyword>
<keyword evidence="2 4" id="KW-0808">Transferase</keyword>
<comment type="catalytic activity">
    <reaction evidence="4">
        <text>a purine D-ribonucleoside + phosphate = a purine nucleobase + alpha-D-ribose 1-phosphate</text>
        <dbReference type="Rhea" id="RHEA:19805"/>
        <dbReference type="ChEBI" id="CHEBI:26386"/>
        <dbReference type="ChEBI" id="CHEBI:43474"/>
        <dbReference type="ChEBI" id="CHEBI:57720"/>
        <dbReference type="ChEBI" id="CHEBI:142355"/>
        <dbReference type="EC" id="2.4.2.1"/>
    </reaction>
</comment>
<comment type="caution">
    <text evidence="4">Lacks conserved residue(s) required for the propagation of feature annotation.</text>
</comment>
<dbReference type="NCBIfam" id="NF006599">
    <property type="entry name" value="PRK09136.1"/>
    <property type="match status" value="1"/>
</dbReference>
<evidence type="ECO:0000259" key="5">
    <source>
        <dbReference type="Pfam" id="PF01048"/>
    </source>
</evidence>
<reference evidence="7" key="1">
    <citation type="submission" date="2016-10" db="EMBL/GenBank/DDBJ databases">
        <authorList>
            <person name="Varghese N."/>
            <person name="Submissions S."/>
        </authorList>
    </citation>
    <scope>NUCLEOTIDE SEQUENCE [LARGE SCALE GENOMIC DNA]</scope>
    <source>
        <strain evidence="7">CGMCC 1.6963</strain>
    </source>
</reference>
<dbReference type="Pfam" id="PF01048">
    <property type="entry name" value="PNP_UDP_1"/>
    <property type="match status" value="1"/>
</dbReference>
<name>A0A1H9XI89_9MICO</name>
<keyword evidence="7" id="KW-1185">Reference proteome</keyword>
<comment type="function">
    <text evidence="4">Purine nucleoside phosphorylase involved in purine salvage.</text>
</comment>
<evidence type="ECO:0000313" key="6">
    <source>
        <dbReference type="EMBL" id="SES45900.1"/>
    </source>
</evidence>
<gene>
    <name evidence="6" type="ORF">SAMN05216199_3864</name>
</gene>
<dbReference type="PANTHER" id="PTHR42679">
    <property type="entry name" value="S-METHYL-5'-THIOADENOSINE PHOSPHORYLASE"/>
    <property type="match status" value="1"/>
</dbReference>
<protein>
    <recommendedName>
        <fullName evidence="4">Purine nucleoside phosphorylase</fullName>
        <shortName evidence="4">PNP</shortName>
        <ecNumber evidence="4">2.4.2.1</ecNumber>
    </recommendedName>
</protein>
<dbReference type="GO" id="GO:0019509">
    <property type="term" value="P:L-methionine salvage from methylthioadenosine"/>
    <property type="evidence" value="ECO:0007669"/>
    <property type="project" value="TreeGrafter"/>
</dbReference>
<evidence type="ECO:0000256" key="4">
    <source>
        <dbReference type="HAMAP-Rule" id="MF_01963"/>
    </source>
</evidence>
<dbReference type="InterPro" id="IPR035994">
    <property type="entry name" value="Nucleoside_phosphorylase_sf"/>
</dbReference>
<evidence type="ECO:0000313" key="7">
    <source>
        <dbReference type="Proteomes" id="UP000199019"/>
    </source>
</evidence>
<dbReference type="CDD" id="cd09010">
    <property type="entry name" value="MTAP_SsMTAPII_like_MTIP"/>
    <property type="match status" value="1"/>
</dbReference>
<dbReference type="RefSeq" id="WP_091761780.1">
    <property type="nucleotide sequence ID" value="NZ_FOHB01000008.1"/>
</dbReference>
<feature type="site" description="Important for substrate specificity" evidence="4">
    <location>
        <position position="178"/>
    </location>
</feature>
<feature type="binding site" evidence="4">
    <location>
        <position position="24"/>
    </location>
    <ligand>
        <name>phosphate</name>
        <dbReference type="ChEBI" id="CHEBI:43474"/>
    </ligand>
</feature>
<dbReference type="Proteomes" id="UP000199019">
    <property type="component" value="Unassembled WGS sequence"/>
</dbReference>
<evidence type="ECO:0000256" key="2">
    <source>
        <dbReference type="ARBA" id="ARBA00022679"/>
    </source>
</evidence>
<feature type="domain" description="Nucleoside phosphorylase" evidence="5">
    <location>
        <begin position="18"/>
        <end position="255"/>
    </location>
</feature>
<proteinExistence type="inferred from homology"/>
<dbReference type="FunFam" id="3.40.50.1580:FF:000012">
    <property type="entry name" value="Probable 6-oxopurine nucleoside phosphorylase"/>
    <property type="match status" value="1"/>
</dbReference>
<dbReference type="PANTHER" id="PTHR42679:SF2">
    <property type="entry name" value="S-METHYL-5'-THIOADENOSINE PHOSPHORYLASE"/>
    <property type="match status" value="1"/>
</dbReference>
<dbReference type="HAMAP" id="MF_01963">
    <property type="entry name" value="MTAP"/>
    <property type="match status" value="1"/>
</dbReference>
<dbReference type="AlphaFoldDB" id="A0A1H9XI89"/>
<dbReference type="NCBIfam" id="TIGR01694">
    <property type="entry name" value="MTAP"/>
    <property type="match status" value="1"/>
</dbReference>
<dbReference type="SUPFAM" id="SSF53167">
    <property type="entry name" value="Purine and uridine phosphorylases"/>
    <property type="match status" value="1"/>
</dbReference>
<organism evidence="6 7">
    <name type="scientific">Pedococcus cremeus</name>
    <dbReference type="NCBI Taxonomy" id="587636"/>
    <lineage>
        <taxon>Bacteria</taxon>
        <taxon>Bacillati</taxon>
        <taxon>Actinomycetota</taxon>
        <taxon>Actinomycetes</taxon>
        <taxon>Micrococcales</taxon>
        <taxon>Intrasporangiaceae</taxon>
        <taxon>Pedococcus</taxon>
    </lineage>
</organism>
<comment type="subunit">
    <text evidence="4">Homohexamer. Dimer of a homotrimer.</text>
</comment>
<dbReference type="NCBIfam" id="NF005876">
    <property type="entry name" value="PRK07823.1"/>
    <property type="match status" value="1"/>
</dbReference>
<evidence type="ECO:0000256" key="3">
    <source>
        <dbReference type="ARBA" id="ARBA00022726"/>
    </source>
</evidence>
<comment type="similarity">
    <text evidence="4">Belongs to the PNP/MTAP phosphorylase family. MTAP subfamily.</text>
</comment>
<dbReference type="GO" id="GO:0006166">
    <property type="term" value="P:purine ribonucleoside salvage"/>
    <property type="evidence" value="ECO:0007669"/>
    <property type="project" value="UniProtKB-UniRule"/>
</dbReference>
<dbReference type="STRING" id="587636.SAMN05216199_3864"/>
<dbReference type="GO" id="GO:0017061">
    <property type="term" value="F:S-methyl-5-thioadenosine phosphorylase activity"/>
    <property type="evidence" value="ECO:0007669"/>
    <property type="project" value="InterPro"/>
</dbReference>
<comment type="miscellaneous">
    <text evidence="4">Although this enzyme belongs to the family of MTA phosphorylases based on sequence homology, it lacks several conserved amino acids in the substrate binding pocket that confer specificity towards MTA.</text>
</comment>
<feature type="binding site" evidence="4">
    <location>
        <begin position="64"/>
        <end position="65"/>
    </location>
    <ligand>
        <name>phosphate</name>
        <dbReference type="ChEBI" id="CHEBI:43474"/>
    </ligand>
</feature>
<dbReference type="Gene3D" id="3.40.50.1580">
    <property type="entry name" value="Nucleoside phosphorylase domain"/>
    <property type="match status" value="1"/>
</dbReference>